<keyword evidence="4" id="KW-0479">Metal-binding</keyword>
<evidence type="ECO:0000313" key="13">
    <source>
        <dbReference type="Proteomes" id="UP001519343"/>
    </source>
</evidence>
<feature type="transmembrane region" description="Helical" evidence="9">
    <location>
        <begin position="151"/>
        <end position="170"/>
    </location>
</feature>
<feature type="transmembrane region" description="Helical" evidence="9">
    <location>
        <begin position="273"/>
        <end position="297"/>
    </location>
</feature>
<sequence length="530" mass="60088">MRNLIRWTLPLSMMVLFFLLVQPSVTFAHSALLESYPSKNSHTDQSPSEIRLKFNERLEKGLYYIHVFDGQGKPVTDQETKMNQDQTEISLGLPSLKDGGYTVSYQVISADGHPISEAYLLSVGSVGDQYDSYRYIDSTKHAGPLLAVFKVFYYLSFLALCGFIWWKYFYPIRDKESLDHFDKWLKYTRRTYFSFLILIGFIQFSNVLEEFGDEALLAFFQTAFGLAWLGAFILLILASFLLGKNKGFDLTFATLLLIAEGISGHAVTFEPIWLSVIFDIVHIGAASIWVGGLLYLLFWGKELGKERAAYLQQLSRLAFWSIVTLIVSGLIMTFIFIPTPSFLLHTNWGILILAKSILVLLVIFVAANIRKGMSSKEEGKLNGWLKWDYRILTIIIFLVAVLTDASPIPSNDPLIWRERQAVAMDMEITPNNPGVNNTFNISVTTLKGKSVKNIELHLIHRGDQNIAPISVPLKHLAQSKADSDRYSYSSVGPFLSISGTWDVEVKVMDQDDNWTVFKKDMTIYPVKKNN</sequence>
<dbReference type="InterPro" id="IPR014755">
    <property type="entry name" value="Cu-Rt/internalin_Ig-like"/>
</dbReference>
<dbReference type="SUPFAM" id="SSF81296">
    <property type="entry name" value="E set domains"/>
    <property type="match status" value="1"/>
</dbReference>
<feature type="transmembrane region" description="Helical" evidence="9">
    <location>
        <begin position="389"/>
        <end position="408"/>
    </location>
</feature>
<name>A0ABS4GLE8_9BACL</name>
<feature type="domain" description="Copper resistance protein D" evidence="11">
    <location>
        <begin position="309"/>
        <end position="401"/>
    </location>
</feature>
<evidence type="ECO:0000259" key="11">
    <source>
        <dbReference type="Pfam" id="PF05425"/>
    </source>
</evidence>
<comment type="caution">
    <text evidence="12">The sequence shown here is derived from an EMBL/GenBank/DDBJ whole genome shotgun (WGS) entry which is preliminary data.</text>
</comment>
<proteinExistence type="predicted"/>
<dbReference type="InterPro" id="IPR014756">
    <property type="entry name" value="Ig_E-set"/>
</dbReference>
<keyword evidence="3 9" id="KW-0812">Transmembrane</keyword>
<evidence type="ECO:0000256" key="6">
    <source>
        <dbReference type="ARBA" id="ARBA00022989"/>
    </source>
</evidence>
<reference evidence="12 13" key="1">
    <citation type="submission" date="2021-03" db="EMBL/GenBank/DDBJ databases">
        <title>Genomic Encyclopedia of Type Strains, Phase IV (KMG-IV): sequencing the most valuable type-strain genomes for metagenomic binning, comparative biology and taxonomic classification.</title>
        <authorList>
            <person name="Goeker M."/>
        </authorList>
    </citation>
    <scope>NUCLEOTIDE SEQUENCE [LARGE SCALE GENOMIC DNA]</scope>
    <source>
        <strain evidence="12 13">DSM 24738</strain>
    </source>
</reference>
<dbReference type="InterPro" id="IPR032694">
    <property type="entry name" value="CopC/D"/>
</dbReference>
<feature type="transmembrane region" description="Helical" evidence="9">
    <location>
        <begin position="191"/>
        <end position="208"/>
    </location>
</feature>
<feature type="domain" description="CopC" evidence="10">
    <location>
        <begin position="29"/>
        <end position="120"/>
    </location>
</feature>
<feature type="transmembrane region" description="Helical" evidence="9">
    <location>
        <begin position="349"/>
        <end position="369"/>
    </location>
</feature>
<evidence type="ECO:0000313" key="12">
    <source>
        <dbReference type="EMBL" id="MBP1931071.1"/>
    </source>
</evidence>
<keyword evidence="13" id="KW-1185">Reference proteome</keyword>
<protein>
    <submittedName>
        <fullName evidence="12">Copper transport protein</fullName>
    </submittedName>
</protein>
<comment type="subcellular location">
    <subcellularLocation>
        <location evidence="1">Cell membrane</location>
        <topology evidence="1">Multi-pass membrane protein</topology>
    </subcellularLocation>
</comment>
<evidence type="ECO:0000256" key="8">
    <source>
        <dbReference type="ARBA" id="ARBA00023136"/>
    </source>
</evidence>
<evidence type="ECO:0000256" key="7">
    <source>
        <dbReference type="ARBA" id="ARBA00023008"/>
    </source>
</evidence>
<evidence type="ECO:0000256" key="2">
    <source>
        <dbReference type="ARBA" id="ARBA00022475"/>
    </source>
</evidence>
<feature type="transmembrane region" description="Helical" evidence="9">
    <location>
        <begin position="250"/>
        <end position="267"/>
    </location>
</feature>
<keyword evidence="6 9" id="KW-1133">Transmembrane helix</keyword>
<evidence type="ECO:0000256" key="1">
    <source>
        <dbReference type="ARBA" id="ARBA00004651"/>
    </source>
</evidence>
<dbReference type="Gene3D" id="2.60.40.1220">
    <property type="match status" value="1"/>
</dbReference>
<keyword evidence="5" id="KW-0732">Signal</keyword>
<evidence type="ECO:0000256" key="9">
    <source>
        <dbReference type="SAM" id="Phobius"/>
    </source>
</evidence>
<feature type="transmembrane region" description="Helical" evidence="9">
    <location>
        <begin position="317"/>
        <end position="337"/>
    </location>
</feature>
<dbReference type="Pfam" id="PF05425">
    <property type="entry name" value="CopD"/>
    <property type="match status" value="1"/>
</dbReference>
<keyword evidence="8 9" id="KW-0472">Membrane</keyword>
<keyword evidence="2" id="KW-1003">Cell membrane</keyword>
<dbReference type="RefSeq" id="WP_209809167.1">
    <property type="nucleotide sequence ID" value="NZ_JAGGKT010000002.1"/>
</dbReference>
<dbReference type="InterPro" id="IPR008457">
    <property type="entry name" value="Cu-R_CopD_dom"/>
</dbReference>
<dbReference type="PANTHER" id="PTHR34820:SF4">
    <property type="entry name" value="INNER MEMBRANE PROTEIN YEBZ"/>
    <property type="match status" value="1"/>
</dbReference>
<dbReference type="PANTHER" id="PTHR34820">
    <property type="entry name" value="INNER MEMBRANE PROTEIN YEBZ"/>
    <property type="match status" value="1"/>
</dbReference>
<dbReference type="Pfam" id="PF04234">
    <property type="entry name" value="CopC"/>
    <property type="match status" value="1"/>
</dbReference>
<dbReference type="Proteomes" id="UP001519343">
    <property type="component" value="Unassembled WGS sequence"/>
</dbReference>
<evidence type="ECO:0000256" key="3">
    <source>
        <dbReference type="ARBA" id="ARBA00022692"/>
    </source>
</evidence>
<feature type="transmembrane region" description="Helical" evidence="9">
    <location>
        <begin position="220"/>
        <end position="243"/>
    </location>
</feature>
<dbReference type="EMBL" id="JAGGKT010000002">
    <property type="protein sequence ID" value="MBP1931071.1"/>
    <property type="molecule type" value="Genomic_DNA"/>
</dbReference>
<evidence type="ECO:0000256" key="4">
    <source>
        <dbReference type="ARBA" id="ARBA00022723"/>
    </source>
</evidence>
<evidence type="ECO:0000256" key="5">
    <source>
        <dbReference type="ARBA" id="ARBA00022729"/>
    </source>
</evidence>
<dbReference type="InterPro" id="IPR007348">
    <property type="entry name" value="CopC_dom"/>
</dbReference>
<keyword evidence="7" id="KW-0186">Copper</keyword>
<organism evidence="12 13">
    <name type="scientific">Ammoniphilus resinae</name>
    <dbReference type="NCBI Taxonomy" id="861532"/>
    <lineage>
        <taxon>Bacteria</taxon>
        <taxon>Bacillati</taxon>
        <taxon>Bacillota</taxon>
        <taxon>Bacilli</taxon>
        <taxon>Bacillales</taxon>
        <taxon>Paenibacillaceae</taxon>
        <taxon>Aneurinibacillus group</taxon>
        <taxon>Ammoniphilus</taxon>
    </lineage>
</organism>
<gene>
    <name evidence="12" type="ORF">J2Z37_001068</name>
</gene>
<accession>A0ABS4GLE8</accession>
<evidence type="ECO:0000259" key="10">
    <source>
        <dbReference type="Pfam" id="PF04234"/>
    </source>
</evidence>